<protein>
    <submittedName>
        <fullName evidence="3">Uncharacterized protein</fullName>
    </submittedName>
</protein>
<dbReference type="GO" id="GO:0016788">
    <property type="term" value="F:hydrolase activity, acting on ester bonds"/>
    <property type="evidence" value="ECO:0007669"/>
    <property type="project" value="InterPro"/>
</dbReference>
<feature type="transmembrane region" description="Helical" evidence="2">
    <location>
        <begin position="23"/>
        <end position="43"/>
    </location>
</feature>
<dbReference type="Proteomes" id="UP000078561">
    <property type="component" value="Unassembled WGS sequence"/>
</dbReference>
<gene>
    <name evidence="3" type="primary">ABSGL_13206.1 scaffold 13659</name>
</gene>
<dbReference type="EMBL" id="LT554760">
    <property type="protein sequence ID" value="SAM07563.1"/>
    <property type="molecule type" value="Genomic_DNA"/>
</dbReference>
<keyword evidence="2" id="KW-0812">Transmembrane</keyword>
<keyword evidence="2" id="KW-1133">Transmembrane helix</keyword>
<dbReference type="AlphaFoldDB" id="A0A163KF07"/>
<evidence type="ECO:0000256" key="1">
    <source>
        <dbReference type="ARBA" id="ARBA00022729"/>
    </source>
</evidence>
<dbReference type="Pfam" id="PF00657">
    <property type="entry name" value="Lipase_GDSL"/>
    <property type="match status" value="1"/>
</dbReference>
<dbReference type="PANTHER" id="PTHR45642:SF139">
    <property type="entry name" value="SGNH HYDROLASE-TYPE ESTERASE DOMAIN-CONTAINING PROTEIN"/>
    <property type="match status" value="1"/>
</dbReference>
<proteinExistence type="predicted"/>
<dbReference type="InterPro" id="IPR036514">
    <property type="entry name" value="SGNH_hydro_sf"/>
</dbReference>
<dbReference type="OrthoDB" id="1600564at2759"/>
<dbReference type="InterPro" id="IPR050592">
    <property type="entry name" value="GDSL_lipolytic_enzyme"/>
</dbReference>
<keyword evidence="2" id="KW-0472">Membrane</keyword>
<keyword evidence="1" id="KW-0732">Signal</keyword>
<name>A0A163KF07_ABSGL</name>
<organism evidence="3">
    <name type="scientific">Absidia glauca</name>
    <name type="common">Pin mould</name>
    <dbReference type="NCBI Taxonomy" id="4829"/>
    <lineage>
        <taxon>Eukaryota</taxon>
        <taxon>Fungi</taxon>
        <taxon>Fungi incertae sedis</taxon>
        <taxon>Mucoromycota</taxon>
        <taxon>Mucoromycotina</taxon>
        <taxon>Mucoromycetes</taxon>
        <taxon>Mucorales</taxon>
        <taxon>Cunninghamellaceae</taxon>
        <taxon>Absidia</taxon>
    </lineage>
</organism>
<sequence length="365" mass="41378">MEKHWQIDELGFLPSSSMKSPPVLALLLLSWPAGLLANLIVFGDSYSDVGNFQRWTNGPVWSELLALGWNQSLHSFAYSGAVCDNDLFLDNSDRTTPSIRDQMEYYYQQQDLAPDAETVFAFSVGVSDIHQAFIEQPVTPDFTMIADCIMDQIAIAQKVFHGNRILLLNLPPMDKMPYFHQDLAIQHAVQVVNEALQQKVDALNTNTTLDLIDIHTLVTDLIDHPPDGITNTHQAYWDTCQDCQDPDHHVWWDQTHWTGRIHHAIGNFILQTNSFAPPTSVDKQMIETMDNQSPIYHAQPHATGFLQQLIDQAPNNTISTDTTTNTNQHGWLLFTIVVFGVAIGLWWRNKRTNQHHSLDNDTLLV</sequence>
<dbReference type="PANTHER" id="PTHR45642">
    <property type="entry name" value="GDSL ESTERASE/LIPASE EXL3"/>
    <property type="match status" value="1"/>
</dbReference>
<evidence type="ECO:0000313" key="4">
    <source>
        <dbReference type="Proteomes" id="UP000078561"/>
    </source>
</evidence>
<dbReference type="InterPro" id="IPR001087">
    <property type="entry name" value="GDSL"/>
</dbReference>
<dbReference type="SUPFAM" id="SSF52266">
    <property type="entry name" value="SGNH hydrolase"/>
    <property type="match status" value="1"/>
</dbReference>
<keyword evidence="4" id="KW-1185">Reference proteome</keyword>
<dbReference type="CDD" id="cd01846">
    <property type="entry name" value="fatty_acyltransferase_like"/>
    <property type="match status" value="1"/>
</dbReference>
<evidence type="ECO:0000256" key="2">
    <source>
        <dbReference type="SAM" id="Phobius"/>
    </source>
</evidence>
<feature type="transmembrane region" description="Helical" evidence="2">
    <location>
        <begin position="329"/>
        <end position="347"/>
    </location>
</feature>
<accession>A0A163KF07</accession>
<reference evidence="3" key="1">
    <citation type="submission" date="2016-04" db="EMBL/GenBank/DDBJ databases">
        <authorList>
            <person name="Evans L.H."/>
            <person name="Alamgir A."/>
            <person name="Owens N."/>
            <person name="Weber N.D."/>
            <person name="Virtaneva K."/>
            <person name="Barbian K."/>
            <person name="Babar A."/>
            <person name="Rosenke K."/>
        </authorList>
    </citation>
    <scope>NUCLEOTIDE SEQUENCE [LARGE SCALE GENOMIC DNA]</scope>
    <source>
        <strain evidence="3">CBS 101.48</strain>
    </source>
</reference>
<evidence type="ECO:0000313" key="3">
    <source>
        <dbReference type="EMBL" id="SAM07563.1"/>
    </source>
</evidence>
<dbReference type="Gene3D" id="3.40.50.1110">
    <property type="entry name" value="SGNH hydrolase"/>
    <property type="match status" value="1"/>
</dbReference>
<dbReference type="InParanoid" id="A0A163KF07"/>